<dbReference type="EMBL" id="CP007142">
    <property type="protein sequence ID" value="AJQ97621.1"/>
    <property type="molecule type" value="Genomic_DNA"/>
</dbReference>
<sequence>MTVAQKTTASDQKWSNLTKIKSENFGLNRQFLINTIKKDQN</sequence>
<accession>A0A0C5VTV5</accession>
<dbReference type="HOGENOM" id="CLU_3270812_0_0_6"/>
<dbReference type="AlphaFoldDB" id="A0A0C5VTV5"/>
<evidence type="ECO:0000313" key="1">
    <source>
        <dbReference type="EMBL" id="AJQ97621.1"/>
    </source>
</evidence>
<proteinExistence type="predicted"/>
<organism evidence="1 2">
    <name type="scientific">Gynuella sunshinyii YC6258</name>
    <dbReference type="NCBI Taxonomy" id="1445510"/>
    <lineage>
        <taxon>Bacteria</taxon>
        <taxon>Pseudomonadati</taxon>
        <taxon>Pseudomonadota</taxon>
        <taxon>Gammaproteobacteria</taxon>
        <taxon>Oceanospirillales</taxon>
        <taxon>Saccharospirillaceae</taxon>
        <taxon>Gynuella</taxon>
    </lineage>
</organism>
<name>A0A0C5VTV5_9GAMM</name>
<gene>
    <name evidence="1" type="ORF">YC6258_05593</name>
</gene>
<evidence type="ECO:0000313" key="2">
    <source>
        <dbReference type="Proteomes" id="UP000032266"/>
    </source>
</evidence>
<protein>
    <submittedName>
        <fullName evidence="1">Uncharacterized protein</fullName>
    </submittedName>
</protein>
<dbReference type="Proteomes" id="UP000032266">
    <property type="component" value="Chromosome"/>
</dbReference>
<dbReference type="STRING" id="1445510.YC6258_05593"/>
<reference evidence="1 2" key="1">
    <citation type="submission" date="2014-01" db="EMBL/GenBank/DDBJ databases">
        <title>Full genme sequencing of cellulolytic bacterium Gynuella sunshinyii YC6258T gen. nov., sp. nov.</title>
        <authorList>
            <person name="Khan H."/>
            <person name="Chung E.J."/>
            <person name="Chung Y.R."/>
        </authorList>
    </citation>
    <scope>NUCLEOTIDE SEQUENCE [LARGE SCALE GENOMIC DNA]</scope>
    <source>
        <strain evidence="1 2">YC6258</strain>
    </source>
</reference>
<dbReference type="KEGG" id="gsn:YC6258_05593"/>
<keyword evidence="2" id="KW-1185">Reference proteome</keyword>